<keyword evidence="6" id="KW-1185">Reference proteome</keyword>
<dbReference type="PROSITE" id="PS50075">
    <property type="entry name" value="CARRIER"/>
    <property type="match status" value="1"/>
</dbReference>
<dbReference type="Gene3D" id="1.10.1200.10">
    <property type="entry name" value="ACP-like"/>
    <property type="match status" value="1"/>
</dbReference>
<organism evidence="5 6">
    <name type="scientific">Steroidobacter agaridevorans</name>
    <dbReference type="NCBI Taxonomy" id="2695856"/>
    <lineage>
        <taxon>Bacteria</taxon>
        <taxon>Pseudomonadati</taxon>
        <taxon>Pseudomonadota</taxon>
        <taxon>Gammaproteobacteria</taxon>
        <taxon>Steroidobacterales</taxon>
        <taxon>Steroidobacteraceae</taxon>
        <taxon>Steroidobacter</taxon>
    </lineage>
</organism>
<evidence type="ECO:0000256" key="3">
    <source>
        <dbReference type="ARBA" id="ARBA00022553"/>
    </source>
</evidence>
<reference evidence="6" key="1">
    <citation type="submission" date="2020-01" db="EMBL/GenBank/DDBJ databases">
        <title>'Steroidobacter agaridevorans' sp. nov., agar-degrading bacteria isolated from rhizosphere soils.</title>
        <authorList>
            <person name="Ikenaga M."/>
            <person name="Kataoka M."/>
            <person name="Murouchi A."/>
            <person name="Katsuragi S."/>
            <person name="Sakai M."/>
        </authorList>
    </citation>
    <scope>NUCLEOTIDE SEQUENCE [LARGE SCALE GENOMIC DNA]</scope>
    <source>
        <strain evidence="6">YU21-B</strain>
    </source>
</reference>
<evidence type="ECO:0000256" key="2">
    <source>
        <dbReference type="ARBA" id="ARBA00022450"/>
    </source>
</evidence>
<dbReference type="AlphaFoldDB" id="A0A829YMJ8"/>
<dbReference type="Pfam" id="PF00550">
    <property type="entry name" value="PP-binding"/>
    <property type="match status" value="1"/>
</dbReference>
<dbReference type="FunFam" id="1.10.1200.10:FF:000005">
    <property type="entry name" value="Nonribosomal peptide synthetase 1"/>
    <property type="match status" value="1"/>
</dbReference>
<evidence type="ECO:0000313" key="5">
    <source>
        <dbReference type="EMBL" id="GFE83726.1"/>
    </source>
</evidence>
<evidence type="ECO:0000256" key="1">
    <source>
        <dbReference type="ARBA" id="ARBA00001957"/>
    </source>
</evidence>
<gene>
    <name evidence="5" type="ORF">GCM10011487_57260</name>
</gene>
<accession>A0A829YMJ8</accession>
<name>A0A829YMJ8_9GAMM</name>
<dbReference type="PANTHER" id="PTHR45527:SF1">
    <property type="entry name" value="FATTY ACID SYNTHASE"/>
    <property type="match status" value="1"/>
</dbReference>
<dbReference type="SUPFAM" id="SSF56801">
    <property type="entry name" value="Acetyl-CoA synthetase-like"/>
    <property type="match status" value="1"/>
</dbReference>
<dbReference type="GO" id="GO:0031177">
    <property type="term" value="F:phosphopantetheine binding"/>
    <property type="evidence" value="ECO:0007669"/>
    <property type="project" value="TreeGrafter"/>
</dbReference>
<dbReference type="Gene3D" id="3.30.300.30">
    <property type="match status" value="1"/>
</dbReference>
<keyword evidence="3" id="KW-0597">Phosphoprotein</keyword>
<dbReference type="PANTHER" id="PTHR45527">
    <property type="entry name" value="NONRIBOSOMAL PEPTIDE SYNTHETASE"/>
    <property type="match status" value="1"/>
</dbReference>
<protein>
    <recommendedName>
        <fullName evidence="4">Carrier domain-containing protein</fullName>
    </recommendedName>
</protein>
<sequence length="139" mass="15201">MLPKAILIIGALPLTPNGKLDYRALPVPIAGARDSAECDPPRSALERELAEVWQELLHVERIGRQDHFFELGGDSLMTMPLMVRIAEKFGVPIHVSTILTNPILCEMAADIERLVVDSARNVAVALDATPAWQEETGPP</sequence>
<comment type="cofactor">
    <cofactor evidence="1">
        <name>pantetheine 4'-phosphate</name>
        <dbReference type="ChEBI" id="CHEBI:47942"/>
    </cofactor>
</comment>
<dbReference type="EMBL" id="BLJN01000006">
    <property type="protein sequence ID" value="GFE83726.1"/>
    <property type="molecule type" value="Genomic_DNA"/>
</dbReference>
<proteinExistence type="predicted"/>
<feature type="domain" description="Carrier" evidence="4">
    <location>
        <begin position="40"/>
        <end position="115"/>
    </location>
</feature>
<dbReference type="InterPro" id="IPR036736">
    <property type="entry name" value="ACP-like_sf"/>
</dbReference>
<evidence type="ECO:0000313" key="6">
    <source>
        <dbReference type="Proteomes" id="UP000445000"/>
    </source>
</evidence>
<comment type="caution">
    <text evidence="5">The sequence shown here is derived from an EMBL/GenBank/DDBJ whole genome shotgun (WGS) entry which is preliminary data.</text>
</comment>
<dbReference type="GO" id="GO:0043041">
    <property type="term" value="P:amino acid activation for nonribosomal peptide biosynthetic process"/>
    <property type="evidence" value="ECO:0007669"/>
    <property type="project" value="TreeGrafter"/>
</dbReference>
<evidence type="ECO:0000259" key="4">
    <source>
        <dbReference type="PROSITE" id="PS50075"/>
    </source>
</evidence>
<dbReference type="GO" id="GO:0044550">
    <property type="term" value="P:secondary metabolite biosynthetic process"/>
    <property type="evidence" value="ECO:0007669"/>
    <property type="project" value="TreeGrafter"/>
</dbReference>
<dbReference type="InterPro" id="IPR045851">
    <property type="entry name" value="AMP-bd_C_sf"/>
</dbReference>
<dbReference type="SUPFAM" id="SSF47336">
    <property type="entry name" value="ACP-like"/>
    <property type="match status" value="1"/>
</dbReference>
<dbReference type="InterPro" id="IPR009081">
    <property type="entry name" value="PP-bd_ACP"/>
</dbReference>
<keyword evidence="2" id="KW-0596">Phosphopantetheine</keyword>
<dbReference type="GO" id="GO:0005737">
    <property type="term" value="C:cytoplasm"/>
    <property type="evidence" value="ECO:0007669"/>
    <property type="project" value="TreeGrafter"/>
</dbReference>
<dbReference type="Proteomes" id="UP000445000">
    <property type="component" value="Unassembled WGS sequence"/>
</dbReference>